<dbReference type="AlphaFoldDB" id="A0A381S5W2"/>
<dbReference type="SUPFAM" id="SSF54637">
    <property type="entry name" value="Thioesterase/thiol ester dehydrase-isomerase"/>
    <property type="match status" value="1"/>
</dbReference>
<evidence type="ECO:0000313" key="2">
    <source>
        <dbReference type="EMBL" id="SUZ96543.1"/>
    </source>
</evidence>
<evidence type="ECO:0000259" key="1">
    <source>
        <dbReference type="Pfam" id="PF13452"/>
    </source>
</evidence>
<dbReference type="EMBL" id="UINC01002425">
    <property type="protein sequence ID" value="SUZ96543.1"/>
    <property type="molecule type" value="Genomic_DNA"/>
</dbReference>
<dbReference type="InterPro" id="IPR029069">
    <property type="entry name" value="HotDog_dom_sf"/>
</dbReference>
<dbReference type="Pfam" id="PF13452">
    <property type="entry name" value="FAS1_DH_region"/>
    <property type="match status" value="1"/>
</dbReference>
<dbReference type="InterPro" id="IPR039569">
    <property type="entry name" value="FAS1-like_DH_region"/>
</dbReference>
<protein>
    <recommendedName>
        <fullName evidence="1">FAS1-like dehydratase domain-containing protein</fullName>
    </recommendedName>
</protein>
<feature type="domain" description="FAS1-like dehydratase" evidence="1">
    <location>
        <begin position="15"/>
        <end position="135"/>
    </location>
</feature>
<accession>A0A381S5W2</accession>
<name>A0A381S5W2_9ZZZZ</name>
<proteinExistence type="predicted"/>
<reference evidence="2" key="1">
    <citation type="submission" date="2018-05" db="EMBL/GenBank/DDBJ databases">
        <authorList>
            <person name="Lanie J.A."/>
            <person name="Ng W.-L."/>
            <person name="Kazmierczak K.M."/>
            <person name="Andrzejewski T.M."/>
            <person name="Davidsen T.M."/>
            <person name="Wayne K.J."/>
            <person name="Tettelin H."/>
            <person name="Glass J.I."/>
            <person name="Rusch D."/>
            <person name="Podicherti R."/>
            <person name="Tsui H.-C.T."/>
            <person name="Winkler M.E."/>
        </authorList>
    </citation>
    <scope>NUCLEOTIDE SEQUENCE</scope>
</reference>
<dbReference type="Gene3D" id="3.10.129.10">
    <property type="entry name" value="Hotdog Thioesterase"/>
    <property type="match status" value="1"/>
</dbReference>
<gene>
    <name evidence="2" type="ORF">METZ01_LOCUS49397</name>
</gene>
<organism evidence="2">
    <name type="scientific">marine metagenome</name>
    <dbReference type="NCBI Taxonomy" id="408172"/>
    <lineage>
        <taxon>unclassified sequences</taxon>
        <taxon>metagenomes</taxon>
        <taxon>ecological metagenomes</taxon>
    </lineage>
</organism>
<sequence length="148" mass="16350">METDIEELRSGFLNEEFDEVTFEIDGERFAEYALSCGEQAPRFTDPAHADFQAPPTFVSTLVGGRSLPVDFPRLGGVGMDAGKGVEWMAPIRAGVTLTGKSHLHDIYTKTGRSGRMIFLVTRMELFDAEGVHVANADTRTVIRERPSE</sequence>